<name>A0A7V3RH96_UNCW3</name>
<dbReference type="SUPFAM" id="SSF53448">
    <property type="entry name" value="Nucleotide-diphospho-sugar transferases"/>
    <property type="match status" value="1"/>
</dbReference>
<protein>
    <submittedName>
        <fullName evidence="2">Glycosyltransferase family 2 protein</fullName>
    </submittedName>
</protein>
<dbReference type="CDD" id="cd04179">
    <property type="entry name" value="DPM_DPG-synthase_like"/>
    <property type="match status" value="1"/>
</dbReference>
<reference evidence="2" key="1">
    <citation type="journal article" date="2020" name="mSystems">
        <title>Genome- and Community-Level Interaction Insights into Carbon Utilization and Element Cycling Functions of Hydrothermarchaeota in Hydrothermal Sediment.</title>
        <authorList>
            <person name="Zhou Z."/>
            <person name="Liu Y."/>
            <person name="Xu W."/>
            <person name="Pan J."/>
            <person name="Luo Z.H."/>
            <person name="Li M."/>
        </authorList>
    </citation>
    <scope>NUCLEOTIDE SEQUENCE [LARGE SCALE GENOMIC DNA]</scope>
    <source>
        <strain evidence="2">SpSt-961</strain>
    </source>
</reference>
<feature type="domain" description="Glycosyltransferase 2-like" evidence="1">
    <location>
        <begin position="60"/>
        <end position="217"/>
    </location>
</feature>
<dbReference type="GO" id="GO:0016740">
    <property type="term" value="F:transferase activity"/>
    <property type="evidence" value="ECO:0007669"/>
    <property type="project" value="UniProtKB-KW"/>
</dbReference>
<evidence type="ECO:0000259" key="1">
    <source>
        <dbReference type="Pfam" id="PF00535"/>
    </source>
</evidence>
<keyword evidence="2" id="KW-0808">Transferase</keyword>
<dbReference type="PANTHER" id="PTHR10859">
    <property type="entry name" value="GLYCOSYL TRANSFERASE"/>
    <property type="match status" value="1"/>
</dbReference>
<evidence type="ECO:0000313" key="2">
    <source>
        <dbReference type="EMBL" id="HGE78083.1"/>
    </source>
</evidence>
<dbReference type="EMBL" id="DTOZ01000092">
    <property type="protein sequence ID" value="HGE78083.1"/>
    <property type="molecule type" value="Genomic_DNA"/>
</dbReference>
<dbReference type="Gene3D" id="3.90.550.10">
    <property type="entry name" value="Spore Coat Polysaccharide Biosynthesis Protein SpsA, Chain A"/>
    <property type="match status" value="1"/>
</dbReference>
<comment type="caution">
    <text evidence="2">The sequence shown here is derived from an EMBL/GenBank/DDBJ whole genome shotgun (WGS) entry which is preliminary data.</text>
</comment>
<dbReference type="AlphaFoldDB" id="A0A7V3RH96"/>
<dbReference type="Pfam" id="PF00535">
    <property type="entry name" value="Glycos_transf_2"/>
    <property type="match status" value="1"/>
</dbReference>
<proteinExistence type="predicted"/>
<dbReference type="InterPro" id="IPR029044">
    <property type="entry name" value="Nucleotide-diphossugar_trans"/>
</dbReference>
<dbReference type="InterPro" id="IPR001173">
    <property type="entry name" value="Glyco_trans_2-like"/>
</dbReference>
<gene>
    <name evidence="2" type="ORF">ENX68_03665</name>
</gene>
<dbReference type="PANTHER" id="PTHR10859:SF91">
    <property type="entry name" value="DOLICHYL-PHOSPHATE BETA-GLUCOSYLTRANSFERASE"/>
    <property type="match status" value="1"/>
</dbReference>
<organism evidence="2">
    <name type="scientific">candidate division WOR-3 bacterium</name>
    <dbReference type="NCBI Taxonomy" id="2052148"/>
    <lineage>
        <taxon>Bacteria</taxon>
        <taxon>Bacteria division WOR-3</taxon>
    </lineage>
</organism>
<dbReference type="GO" id="GO:0006487">
    <property type="term" value="P:protein N-linked glycosylation"/>
    <property type="evidence" value="ECO:0007669"/>
    <property type="project" value="TreeGrafter"/>
</dbReference>
<sequence length="276" mass="31506">MVKLKKGGRQLECILSILNISITTSLQKQRRLLSLPVEPKFLTLSGTGIKLSMDLKELGVVIPAYNAERTIGLILEELIKFGFDKKKIIVVDDGSKDRTAQVAREFGVDVLKNERNIGKGGSLNRGFQWAIAKGLKKVFTLDADGQHQVSDIDRFLKIDDDYDLIIGDRLKSSPDMPFIRFIVNRITSLVISLLGRRYIPDVQSGYRLINLGIFKKIRLKTKNFQTESELVYKAIKYNFRIGFVPVTTLYNSERSYIMPLIDTIRFINMAVRFLWV</sequence>
<accession>A0A7V3RH96</accession>